<gene>
    <name evidence="6" type="ORF">ACFOVU_15225</name>
</gene>
<dbReference type="RefSeq" id="WP_378534126.1">
    <property type="nucleotide sequence ID" value="NZ_JBHSBH010000010.1"/>
</dbReference>
<dbReference type="Gene3D" id="1.10.3630.10">
    <property type="entry name" value="yeast vps74-n-term truncation variant domain like"/>
    <property type="match status" value="1"/>
</dbReference>
<evidence type="ECO:0000256" key="2">
    <source>
        <dbReference type="ARBA" id="ARBA00023034"/>
    </source>
</evidence>
<keyword evidence="4" id="KW-0472">Membrane</keyword>
<comment type="subcellular location">
    <subcellularLocation>
        <location evidence="1">Golgi apparatus membrane</location>
        <topology evidence="1">Peripheral membrane protein</topology>
        <orientation evidence="1">Cytoplasmic side</orientation>
    </subcellularLocation>
</comment>
<evidence type="ECO:0000256" key="4">
    <source>
        <dbReference type="ARBA" id="ARBA00023136"/>
    </source>
</evidence>
<proteinExistence type="predicted"/>
<evidence type="ECO:0000313" key="7">
    <source>
        <dbReference type="Proteomes" id="UP001595847"/>
    </source>
</evidence>
<reference evidence="7" key="1">
    <citation type="journal article" date="2019" name="Int. J. Syst. Evol. Microbiol.">
        <title>The Global Catalogue of Microorganisms (GCM) 10K type strain sequencing project: providing services to taxonomists for standard genome sequencing and annotation.</title>
        <authorList>
            <consortium name="The Broad Institute Genomics Platform"/>
            <consortium name="The Broad Institute Genome Sequencing Center for Infectious Disease"/>
            <person name="Wu L."/>
            <person name="Ma J."/>
        </authorList>
    </citation>
    <scope>NUCLEOTIDE SEQUENCE [LARGE SCALE GENOMIC DNA]</scope>
    <source>
        <strain evidence="7">TBRC 1826</strain>
    </source>
</reference>
<evidence type="ECO:0000313" key="6">
    <source>
        <dbReference type="EMBL" id="MFC3997282.1"/>
    </source>
</evidence>
<keyword evidence="7" id="KW-1185">Reference proteome</keyword>
<accession>A0ABV8FMD7</accession>
<name>A0ABV8FMD7_9ACTN</name>
<organism evidence="6 7">
    <name type="scientific">Nocardiopsis sediminis</name>
    <dbReference type="NCBI Taxonomy" id="1778267"/>
    <lineage>
        <taxon>Bacteria</taxon>
        <taxon>Bacillati</taxon>
        <taxon>Actinomycetota</taxon>
        <taxon>Actinomycetes</taxon>
        <taxon>Streptosporangiales</taxon>
        <taxon>Nocardiopsidaceae</taxon>
        <taxon>Nocardiopsis</taxon>
    </lineage>
</organism>
<evidence type="ECO:0000256" key="3">
    <source>
        <dbReference type="ARBA" id="ARBA00023121"/>
    </source>
</evidence>
<dbReference type="InterPro" id="IPR008628">
    <property type="entry name" value="GPP34-like"/>
</dbReference>
<keyword evidence="2" id="KW-0333">Golgi apparatus</keyword>
<comment type="caution">
    <text evidence="6">The sequence shown here is derived from an EMBL/GenBank/DDBJ whole genome shotgun (WGS) entry which is preliminary data.</text>
</comment>
<dbReference type="InterPro" id="IPR038261">
    <property type="entry name" value="GPP34-like_sf"/>
</dbReference>
<protein>
    <submittedName>
        <fullName evidence="6">GPP34 family phosphoprotein</fullName>
    </submittedName>
</protein>
<feature type="region of interest" description="Disordered" evidence="5">
    <location>
        <begin position="1"/>
        <end position="21"/>
    </location>
</feature>
<keyword evidence="3" id="KW-0446">Lipid-binding</keyword>
<sequence>MTEHSDEPSADATTPGGAQRLGAPTLAEDLLLLLFQPDSGLRPGTGTIAGENTLFYTLAGAVLADLALGDHVRTESGRAGATRVAAVEERPPSDGILRSAWDYVAEKPQGVQAVLAAIGTTLRGLMLDRLVERGDIRREKRKALGLFDSTVLQDGGNGRRARLLADVRAVLVDGAEPTPRVAALTALLSGSGTLPQFHRDIPWNSPVATRAKELEQGNWGAGAAAEAVARTVTATIVNNVVIAAAVLPPN</sequence>
<dbReference type="Proteomes" id="UP001595847">
    <property type="component" value="Unassembled WGS sequence"/>
</dbReference>
<evidence type="ECO:0000256" key="5">
    <source>
        <dbReference type="SAM" id="MobiDB-lite"/>
    </source>
</evidence>
<dbReference type="EMBL" id="JBHSBH010000010">
    <property type="protein sequence ID" value="MFC3997282.1"/>
    <property type="molecule type" value="Genomic_DNA"/>
</dbReference>
<evidence type="ECO:0000256" key="1">
    <source>
        <dbReference type="ARBA" id="ARBA00004255"/>
    </source>
</evidence>
<dbReference type="Pfam" id="PF05719">
    <property type="entry name" value="GPP34"/>
    <property type="match status" value="1"/>
</dbReference>